<dbReference type="InterPro" id="IPR003660">
    <property type="entry name" value="HAMP_dom"/>
</dbReference>
<protein>
    <recommendedName>
        <fullName evidence="3">histidine kinase</fullName>
        <ecNumber evidence="3">2.7.13.3</ecNumber>
    </recommendedName>
</protein>
<dbReference type="RefSeq" id="WP_283767617.1">
    <property type="nucleotide sequence ID" value="NZ_JAQOSO010000082.1"/>
</dbReference>
<keyword evidence="12" id="KW-1185">Reference proteome</keyword>
<dbReference type="Gene3D" id="3.30.565.10">
    <property type="entry name" value="Histidine kinase-like ATPase, C-terminal domain"/>
    <property type="match status" value="1"/>
</dbReference>
<evidence type="ECO:0000313" key="11">
    <source>
        <dbReference type="EMBL" id="MDJ1175312.1"/>
    </source>
</evidence>
<dbReference type="PROSITE" id="PS50109">
    <property type="entry name" value="HIS_KIN"/>
    <property type="match status" value="1"/>
</dbReference>
<dbReference type="GO" id="GO:0005524">
    <property type="term" value="F:ATP binding"/>
    <property type="evidence" value="ECO:0007669"/>
    <property type="project" value="UniProtKB-KW"/>
</dbReference>
<evidence type="ECO:0000256" key="7">
    <source>
        <dbReference type="ARBA" id="ARBA00023012"/>
    </source>
</evidence>
<evidence type="ECO:0000256" key="4">
    <source>
        <dbReference type="ARBA" id="ARBA00022553"/>
    </source>
</evidence>
<dbReference type="SMART" id="SM00387">
    <property type="entry name" value="HATPase_c"/>
    <property type="match status" value="1"/>
</dbReference>
<proteinExistence type="predicted"/>
<evidence type="ECO:0000256" key="2">
    <source>
        <dbReference type="ARBA" id="ARBA00004370"/>
    </source>
</evidence>
<dbReference type="InterPro" id="IPR003594">
    <property type="entry name" value="HATPase_dom"/>
</dbReference>
<evidence type="ECO:0000256" key="1">
    <source>
        <dbReference type="ARBA" id="ARBA00000085"/>
    </source>
</evidence>
<dbReference type="SMART" id="SM00388">
    <property type="entry name" value="HisKA"/>
    <property type="match status" value="1"/>
</dbReference>
<dbReference type="PROSITE" id="PS50885">
    <property type="entry name" value="HAMP"/>
    <property type="match status" value="1"/>
</dbReference>
<dbReference type="SUPFAM" id="SSF158472">
    <property type="entry name" value="HAMP domain-like"/>
    <property type="match status" value="1"/>
</dbReference>
<keyword evidence="11" id="KW-0547">Nucleotide-binding</keyword>
<evidence type="ECO:0000256" key="6">
    <source>
        <dbReference type="ARBA" id="ARBA00022777"/>
    </source>
</evidence>
<feature type="domain" description="Histidine kinase" evidence="9">
    <location>
        <begin position="299"/>
        <end position="550"/>
    </location>
</feature>
<dbReference type="Pfam" id="PF02518">
    <property type="entry name" value="HATPase_c"/>
    <property type="match status" value="1"/>
</dbReference>
<evidence type="ECO:0000256" key="3">
    <source>
        <dbReference type="ARBA" id="ARBA00012438"/>
    </source>
</evidence>
<accession>A0ABT7B924</accession>
<evidence type="ECO:0000313" key="12">
    <source>
        <dbReference type="Proteomes" id="UP001235849"/>
    </source>
</evidence>
<dbReference type="EC" id="2.7.13.3" evidence="3"/>
<dbReference type="PRINTS" id="PR00344">
    <property type="entry name" value="BCTRLSENSOR"/>
</dbReference>
<keyword evidence="8" id="KW-1133">Transmembrane helix</keyword>
<dbReference type="Pfam" id="PF00672">
    <property type="entry name" value="HAMP"/>
    <property type="match status" value="1"/>
</dbReference>
<evidence type="ECO:0000256" key="5">
    <source>
        <dbReference type="ARBA" id="ARBA00022679"/>
    </source>
</evidence>
<dbReference type="Gene3D" id="1.10.287.130">
    <property type="match status" value="1"/>
</dbReference>
<dbReference type="PANTHER" id="PTHR43065">
    <property type="entry name" value="SENSOR HISTIDINE KINASE"/>
    <property type="match status" value="1"/>
</dbReference>
<keyword evidence="4" id="KW-0597">Phosphoprotein</keyword>
<dbReference type="CDD" id="cd06225">
    <property type="entry name" value="HAMP"/>
    <property type="match status" value="1"/>
</dbReference>
<organism evidence="11 12">
    <name type="scientific">Roseofilum capinflatum BLCC-M114</name>
    <dbReference type="NCBI Taxonomy" id="3022440"/>
    <lineage>
        <taxon>Bacteria</taxon>
        <taxon>Bacillati</taxon>
        <taxon>Cyanobacteriota</taxon>
        <taxon>Cyanophyceae</taxon>
        <taxon>Desertifilales</taxon>
        <taxon>Desertifilaceae</taxon>
        <taxon>Roseofilum</taxon>
        <taxon>Roseofilum capinflatum</taxon>
    </lineage>
</organism>
<dbReference type="SMART" id="SM00304">
    <property type="entry name" value="HAMP"/>
    <property type="match status" value="1"/>
</dbReference>
<dbReference type="InterPro" id="IPR003661">
    <property type="entry name" value="HisK_dim/P_dom"/>
</dbReference>
<sequence>MKIATKFIASSIIVISTIAISMGGSILTVHQAEKSVTQSRERSREYLSAMLELQTTLEEQIFALKDFVILDQLPENLRRYENARSKFLLTLDELAIEFPDSKEIEVVINRQKTLHQLSKQLTQNQDEISKQKQDLRSINFFANDIHFSLKSLMDYTQTLDEKAQDHADRVKQKTRAFQALLICMLFLVVFWQSKWIIFPVIKSLYQLKDGAEQMGMGRLNYRININTGDEIESLANTFNQMAEQLSNSYYNMERKVIDRTHELEKSNDHLKQVLGELQKTQSQLIHNEKMSSLGQMVAGIAHEINNPVNFVYGNLSYAQEYIQDLLHLIDQYQQDYPQPTEAVQAVIEEIDLEFLTSDLQKVMNSMKGGSIRIRDIVKSLRTFSRLDEADMKEVDIHEGIESTLMILQHRIKHKPNFPEIEIIKDYGNLPRVECYPSQLNQVFMNVLANAIDVLEDKVSLEHKGEITIATRVSDDGLIQIRIKDNGPGIDPQTQDRIFDPFFTTKPVGKGTGLGLSISYQIVVDKHKGQFYCESQLGEGTEFTIEIPCTQQMLMS</sequence>
<dbReference type="InterPro" id="IPR036097">
    <property type="entry name" value="HisK_dim/P_sf"/>
</dbReference>
<dbReference type="InterPro" id="IPR005467">
    <property type="entry name" value="His_kinase_dom"/>
</dbReference>
<dbReference type="SUPFAM" id="SSF47384">
    <property type="entry name" value="Homodimeric domain of signal transducing histidine kinase"/>
    <property type="match status" value="1"/>
</dbReference>
<comment type="catalytic activity">
    <reaction evidence="1">
        <text>ATP + protein L-histidine = ADP + protein N-phospho-L-histidine.</text>
        <dbReference type="EC" id="2.7.13.3"/>
    </reaction>
</comment>
<dbReference type="PANTHER" id="PTHR43065:SF50">
    <property type="entry name" value="HISTIDINE KINASE"/>
    <property type="match status" value="1"/>
</dbReference>
<dbReference type="CDD" id="cd00082">
    <property type="entry name" value="HisKA"/>
    <property type="match status" value="1"/>
</dbReference>
<dbReference type="SUPFAM" id="SSF55874">
    <property type="entry name" value="ATPase domain of HSP90 chaperone/DNA topoisomerase II/histidine kinase"/>
    <property type="match status" value="1"/>
</dbReference>
<keyword evidence="6" id="KW-0418">Kinase</keyword>
<keyword evidence="8" id="KW-0472">Membrane</keyword>
<comment type="caution">
    <text evidence="11">The sequence shown here is derived from an EMBL/GenBank/DDBJ whole genome shotgun (WGS) entry which is preliminary data.</text>
</comment>
<gene>
    <name evidence="11" type="ORF">PMG25_14550</name>
</gene>
<keyword evidence="7" id="KW-0902">Two-component regulatory system</keyword>
<feature type="transmembrane region" description="Helical" evidence="8">
    <location>
        <begin position="6"/>
        <end position="29"/>
    </location>
</feature>
<evidence type="ECO:0000259" key="9">
    <source>
        <dbReference type="PROSITE" id="PS50109"/>
    </source>
</evidence>
<evidence type="ECO:0000259" key="10">
    <source>
        <dbReference type="PROSITE" id="PS50885"/>
    </source>
</evidence>
<keyword evidence="8" id="KW-0812">Transmembrane</keyword>
<dbReference type="InterPro" id="IPR036890">
    <property type="entry name" value="HATPase_C_sf"/>
</dbReference>
<comment type="subcellular location">
    <subcellularLocation>
        <location evidence="2">Membrane</location>
    </subcellularLocation>
</comment>
<dbReference type="Pfam" id="PF00512">
    <property type="entry name" value="HisKA"/>
    <property type="match status" value="1"/>
</dbReference>
<reference evidence="11 12" key="1">
    <citation type="submission" date="2023-01" db="EMBL/GenBank/DDBJ databases">
        <title>Novel diversity within Roseofilum (Cyanobacteria; Desertifilaceae) from marine benthic mats with descriptions of four novel species.</title>
        <authorList>
            <person name="Wang Y."/>
            <person name="Berthold D.E."/>
            <person name="Hu J."/>
            <person name="Lefler F.W."/>
            <person name="Laughinghouse H.D. IV."/>
        </authorList>
    </citation>
    <scope>NUCLEOTIDE SEQUENCE [LARGE SCALE GENOMIC DNA]</scope>
    <source>
        <strain evidence="11 12">BLCC-M114</strain>
    </source>
</reference>
<evidence type="ECO:0000256" key="8">
    <source>
        <dbReference type="SAM" id="Phobius"/>
    </source>
</evidence>
<dbReference type="Proteomes" id="UP001235849">
    <property type="component" value="Unassembled WGS sequence"/>
</dbReference>
<name>A0ABT7B924_9CYAN</name>
<feature type="domain" description="HAMP" evidence="10">
    <location>
        <begin position="198"/>
        <end position="250"/>
    </location>
</feature>
<dbReference type="Gene3D" id="6.10.340.10">
    <property type="match status" value="1"/>
</dbReference>
<dbReference type="InterPro" id="IPR004358">
    <property type="entry name" value="Sig_transdc_His_kin-like_C"/>
</dbReference>
<dbReference type="EMBL" id="JAQOSO010000082">
    <property type="protein sequence ID" value="MDJ1175312.1"/>
    <property type="molecule type" value="Genomic_DNA"/>
</dbReference>
<keyword evidence="5" id="KW-0808">Transferase</keyword>
<keyword evidence="11" id="KW-0067">ATP-binding</keyword>